<dbReference type="Gene3D" id="3.80.10.10">
    <property type="entry name" value="Ribonuclease Inhibitor"/>
    <property type="match status" value="1"/>
</dbReference>
<proteinExistence type="predicted"/>
<gene>
    <name evidence="1" type="ORF">ACN38_g13184</name>
</gene>
<protein>
    <recommendedName>
        <fullName evidence="3">F-box domain-containing protein</fullName>
    </recommendedName>
</protein>
<dbReference type="EMBL" id="LHQQ01000767">
    <property type="protein sequence ID" value="KOS36117.1"/>
    <property type="molecule type" value="Genomic_DNA"/>
</dbReference>
<keyword evidence="2" id="KW-1185">Reference proteome</keyword>
<reference evidence="1 2" key="1">
    <citation type="submission" date="2015-08" db="EMBL/GenBank/DDBJ databases">
        <title>Genome sequencing of Penicillium nordicum.</title>
        <authorList>
            <person name="Nguyen H.D."/>
            <person name="Seifert K.A."/>
        </authorList>
    </citation>
    <scope>NUCLEOTIDE SEQUENCE [LARGE SCALE GENOMIC DNA]</scope>
    <source>
        <strain evidence="1 2">DAOMC 185683</strain>
    </source>
</reference>
<evidence type="ECO:0000313" key="2">
    <source>
        <dbReference type="Proteomes" id="UP000037696"/>
    </source>
</evidence>
<accession>A0A0M8NS13</accession>
<evidence type="ECO:0008006" key="3">
    <source>
        <dbReference type="Google" id="ProtNLM"/>
    </source>
</evidence>
<dbReference type="STRING" id="229535.A0A0M8NS13"/>
<feature type="non-terminal residue" evidence="1">
    <location>
        <position position="1"/>
    </location>
</feature>
<evidence type="ECO:0000313" key="1">
    <source>
        <dbReference type="EMBL" id="KOS36117.1"/>
    </source>
</evidence>
<dbReference type="InterPro" id="IPR032675">
    <property type="entry name" value="LRR_dom_sf"/>
</dbReference>
<dbReference type="SUPFAM" id="SSF52047">
    <property type="entry name" value="RNI-like"/>
    <property type="match status" value="1"/>
</dbReference>
<name>A0A0M8NS13_9EURO</name>
<sequence length="203" mass="23269">QIQFRFSSDSVQIQFRFSSDSVQIQFRFSSDSQFISVHSNQLSPLYFALMEHSGSKVRHLNIASCRHVSYEAFEQVFAEGKMYPNLKYLDISFSTVLDDYLTQCIFRCCAALQRLVVFACFKIRDVYIPKGVALIGTVGATIKVDGMSRPALCRARCRTRLDPKRHLEGGLSEVFGNLRRHINGLRDMGPMHMISHRLRTLHN</sequence>
<organism evidence="1 2">
    <name type="scientific">Penicillium nordicum</name>
    <dbReference type="NCBI Taxonomy" id="229535"/>
    <lineage>
        <taxon>Eukaryota</taxon>
        <taxon>Fungi</taxon>
        <taxon>Dikarya</taxon>
        <taxon>Ascomycota</taxon>
        <taxon>Pezizomycotina</taxon>
        <taxon>Eurotiomycetes</taxon>
        <taxon>Eurotiomycetidae</taxon>
        <taxon>Eurotiales</taxon>
        <taxon>Aspergillaceae</taxon>
        <taxon>Penicillium</taxon>
    </lineage>
</organism>
<comment type="caution">
    <text evidence="1">The sequence shown here is derived from an EMBL/GenBank/DDBJ whole genome shotgun (WGS) entry which is preliminary data.</text>
</comment>
<dbReference type="OrthoDB" id="1924287at2759"/>
<dbReference type="Proteomes" id="UP000037696">
    <property type="component" value="Unassembled WGS sequence"/>
</dbReference>
<dbReference type="AlphaFoldDB" id="A0A0M8NS13"/>